<name>A0AAJ1D3N2_PANAN</name>
<sequence length="52" mass="5403">MSEFLARLDANPPQWAGETIGAWTAGCGCTADFLNAITGLPPLPMLPSAISK</sequence>
<gene>
    <name evidence="1" type="ORF">NB703_004675</name>
</gene>
<dbReference type="EMBL" id="JANFVX010000048">
    <property type="protein sequence ID" value="MCW0346582.1"/>
    <property type="molecule type" value="Genomic_DNA"/>
</dbReference>
<evidence type="ECO:0000313" key="2">
    <source>
        <dbReference type="Proteomes" id="UP001208888"/>
    </source>
</evidence>
<protein>
    <submittedName>
        <fullName evidence="1">Uncharacterized protein</fullName>
    </submittedName>
</protein>
<proteinExistence type="predicted"/>
<dbReference type="AlphaFoldDB" id="A0AAJ1D3N2"/>
<accession>A0AAJ1D3N2</accession>
<reference evidence="1" key="1">
    <citation type="submission" date="2022-06" db="EMBL/GenBank/DDBJ databases">
        <title>Dynamics of rice microbiomes reveals core vertical transmitted seed endophytes.</title>
        <authorList>
            <person name="Liao K."/>
            <person name="Zhang X."/>
        </authorList>
    </citation>
    <scope>NUCLEOTIDE SEQUENCE</scope>
    <source>
        <strain evidence="1">JT1-17</strain>
    </source>
</reference>
<comment type="caution">
    <text evidence="1">The sequence shown here is derived from an EMBL/GenBank/DDBJ whole genome shotgun (WGS) entry which is preliminary data.</text>
</comment>
<organism evidence="1 2">
    <name type="scientific">Pantoea ananas</name>
    <name type="common">Erwinia uredovora</name>
    <dbReference type="NCBI Taxonomy" id="553"/>
    <lineage>
        <taxon>Bacteria</taxon>
        <taxon>Pseudomonadati</taxon>
        <taxon>Pseudomonadota</taxon>
        <taxon>Gammaproteobacteria</taxon>
        <taxon>Enterobacterales</taxon>
        <taxon>Erwiniaceae</taxon>
        <taxon>Pantoea</taxon>
    </lineage>
</organism>
<evidence type="ECO:0000313" key="1">
    <source>
        <dbReference type="EMBL" id="MCW0346582.1"/>
    </source>
</evidence>
<dbReference type="Proteomes" id="UP001208888">
    <property type="component" value="Unassembled WGS sequence"/>
</dbReference>
<dbReference type="PROSITE" id="PS51257">
    <property type="entry name" value="PROKAR_LIPOPROTEIN"/>
    <property type="match status" value="1"/>
</dbReference>